<proteinExistence type="inferred from homology"/>
<sequence>MTGPVAIQTQRERMLAGQPYDPGCAELVAIRKRAQALMRDYNATVYGEDAARAALMEALLGTWNGAVIRPPFYVDYGPNIHFGTGVFVNYGAVMLDVCEIHIGDDTQIGPNVQFLTPDHPRDPALRLQGLEWGRPIIIGRNVWIGGGAILLPGVTVGDDAIIGAGAVVTRAVACGATVAGNPARPIALASQTEKVC</sequence>
<keyword evidence="5" id="KW-0012">Acyltransferase</keyword>
<dbReference type="InterPro" id="IPR024688">
    <property type="entry name" value="Mac_dom"/>
</dbReference>
<dbReference type="InterPro" id="IPR001451">
    <property type="entry name" value="Hexapep"/>
</dbReference>
<organism evidence="9 10">
    <name type="scientific">Roseicitreum antarcticum</name>
    <dbReference type="NCBI Taxonomy" id="564137"/>
    <lineage>
        <taxon>Bacteria</taxon>
        <taxon>Pseudomonadati</taxon>
        <taxon>Pseudomonadota</taxon>
        <taxon>Alphaproteobacteria</taxon>
        <taxon>Rhodobacterales</taxon>
        <taxon>Paracoccaceae</taxon>
        <taxon>Roseicitreum</taxon>
    </lineage>
</organism>
<evidence type="ECO:0000313" key="10">
    <source>
        <dbReference type="Proteomes" id="UP000198539"/>
    </source>
</evidence>
<evidence type="ECO:0000313" key="9">
    <source>
        <dbReference type="EMBL" id="SDW79996.1"/>
    </source>
</evidence>
<dbReference type="Pfam" id="PF12464">
    <property type="entry name" value="Mac"/>
    <property type="match status" value="1"/>
</dbReference>
<keyword evidence="2" id="KW-0536">Nodulation</keyword>
<evidence type="ECO:0000256" key="7">
    <source>
        <dbReference type="ARBA" id="ARBA00067695"/>
    </source>
</evidence>
<dbReference type="OrthoDB" id="9815592at2"/>
<evidence type="ECO:0000256" key="2">
    <source>
        <dbReference type="ARBA" id="ARBA00022458"/>
    </source>
</evidence>
<evidence type="ECO:0000256" key="5">
    <source>
        <dbReference type="ARBA" id="ARBA00023315"/>
    </source>
</evidence>
<name>A0A1H2WHL7_9RHOB</name>
<keyword evidence="3 9" id="KW-0808">Transferase</keyword>
<dbReference type="PANTHER" id="PTHR23416:SF23">
    <property type="entry name" value="ACETYLTRANSFERASE C18B11.09C-RELATED"/>
    <property type="match status" value="1"/>
</dbReference>
<dbReference type="InterPro" id="IPR018357">
    <property type="entry name" value="Hexapep_transf_CS"/>
</dbReference>
<evidence type="ECO:0000256" key="6">
    <source>
        <dbReference type="ARBA" id="ARBA00055587"/>
    </source>
</evidence>
<dbReference type="Proteomes" id="UP000198539">
    <property type="component" value="Unassembled WGS sequence"/>
</dbReference>
<accession>A0A1H2WHL7</accession>
<dbReference type="STRING" id="564137.SAMN04488238_103386"/>
<gene>
    <name evidence="9" type="ORF">SAMN04488238_103386</name>
</gene>
<evidence type="ECO:0000256" key="3">
    <source>
        <dbReference type="ARBA" id="ARBA00022679"/>
    </source>
</evidence>
<evidence type="ECO:0000256" key="4">
    <source>
        <dbReference type="ARBA" id="ARBA00022737"/>
    </source>
</evidence>
<dbReference type="InterPro" id="IPR051159">
    <property type="entry name" value="Hexapeptide_acetyltransf"/>
</dbReference>
<dbReference type="Gene3D" id="2.160.10.10">
    <property type="entry name" value="Hexapeptide repeat proteins"/>
    <property type="match status" value="1"/>
</dbReference>
<evidence type="ECO:0000256" key="1">
    <source>
        <dbReference type="ARBA" id="ARBA00007274"/>
    </source>
</evidence>
<feature type="domain" description="Maltose/galactoside acetyltransferase" evidence="8">
    <location>
        <begin position="11"/>
        <end position="65"/>
    </location>
</feature>
<dbReference type="GO" id="GO:0005829">
    <property type="term" value="C:cytosol"/>
    <property type="evidence" value="ECO:0007669"/>
    <property type="project" value="TreeGrafter"/>
</dbReference>
<dbReference type="SMART" id="SM01266">
    <property type="entry name" value="Mac"/>
    <property type="match status" value="1"/>
</dbReference>
<dbReference type="PROSITE" id="PS00101">
    <property type="entry name" value="HEXAPEP_TRANSFERASES"/>
    <property type="match status" value="1"/>
</dbReference>
<dbReference type="RefSeq" id="WP_092887006.1">
    <property type="nucleotide sequence ID" value="NZ_CP061498.1"/>
</dbReference>
<dbReference type="Pfam" id="PF00132">
    <property type="entry name" value="Hexapep"/>
    <property type="match status" value="1"/>
</dbReference>
<dbReference type="GO" id="GO:0008374">
    <property type="term" value="F:O-acyltransferase activity"/>
    <property type="evidence" value="ECO:0007669"/>
    <property type="project" value="TreeGrafter"/>
</dbReference>
<dbReference type="InterPro" id="IPR011004">
    <property type="entry name" value="Trimer_LpxA-like_sf"/>
</dbReference>
<dbReference type="SUPFAM" id="SSF51161">
    <property type="entry name" value="Trimeric LpxA-like enzymes"/>
    <property type="match status" value="1"/>
</dbReference>
<dbReference type="FunFam" id="2.160.10.10:FF:000025">
    <property type="entry name" value="Hexapeptide-repeat containing-acetyltransferase"/>
    <property type="match status" value="1"/>
</dbReference>
<dbReference type="AlphaFoldDB" id="A0A1H2WHL7"/>
<dbReference type="PANTHER" id="PTHR23416">
    <property type="entry name" value="SIALIC ACID SYNTHASE-RELATED"/>
    <property type="match status" value="1"/>
</dbReference>
<comment type="function">
    <text evidence="6">Acetyltransferase implicated in the O-acetylation of Nod factors.</text>
</comment>
<keyword evidence="4" id="KW-0677">Repeat</keyword>
<comment type="similarity">
    <text evidence="1">Belongs to the transferase hexapeptide repeat family.</text>
</comment>
<protein>
    <recommendedName>
        <fullName evidence="7">Nodulation protein L</fullName>
    </recommendedName>
</protein>
<reference evidence="9 10" key="1">
    <citation type="submission" date="2016-10" db="EMBL/GenBank/DDBJ databases">
        <authorList>
            <person name="de Groot N.N."/>
        </authorList>
    </citation>
    <scope>NUCLEOTIDE SEQUENCE [LARGE SCALE GENOMIC DNA]</scope>
    <source>
        <strain evidence="9 10">CGMCC 1.8894</strain>
    </source>
</reference>
<dbReference type="CDD" id="cd03357">
    <property type="entry name" value="LbH_MAT_GAT"/>
    <property type="match status" value="1"/>
</dbReference>
<evidence type="ECO:0000259" key="8">
    <source>
        <dbReference type="SMART" id="SM01266"/>
    </source>
</evidence>
<dbReference type="GO" id="GO:0016407">
    <property type="term" value="F:acetyltransferase activity"/>
    <property type="evidence" value="ECO:0007669"/>
    <property type="project" value="InterPro"/>
</dbReference>
<dbReference type="EMBL" id="FNOM01000003">
    <property type="protein sequence ID" value="SDW79996.1"/>
    <property type="molecule type" value="Genomic_DNA"/>
</dbReference>
<keyword evidence="10" id="KW-1185">Reference proteome</keyword>